<feature type="domain" description="Zinc knuckle CX2CX4HX4C" evidence="1">
    <location>
        <begin position="5"/>
        <end position="52"/>
    </location>
</feature>
<dbReference type="Pfam" id="PF14392">
    <property type="entry name" value="zf-CCHC_4"/>
    <property type="match status" value="1"/>
</dbReference>
<gene>
    <name evidence="2" type="ORF">ES288_A07G171800v1</name>
</gene>
<evidence type="ECO:0000313" key="3">
    <source>
        <dbReference type="Proteomes" id="UP000323506"/>
    </source>
</evidence>
<protein>
    <recommendedName>
        <fullName evidence="1">Zinc knuckle CX2CX4HX4C domain-containing protein</fullName>
    </recommendedName>
</protein>
<sequence>MRVQLDIQTPLKRMKKILLSPGNSMYVHFYYEKLTLFCYLYGCLGHGDSFCPIQLTRDVSDSDMGWDASLQAVG</sequence>
<reference evidence="2 3" key="1">
    <citation type="submission" date="2019-06" db="EMBL/GenBank/DDBJ databases">
        <title>WGS assembly of Gossypium darwinii.</title>
        <authorList>
            <person name="Chen Z.J."/>
            <person name="Sreedasyam A."/>
            <person name="Ando A."/>
            <person name="Song Q."/>
            <person name="De L."/>
            <person name="Hulse-Kemp A."/>
            <person name="Ding M."/>
            <person name="Ye W."/>
            <person name="Kirkbride R."/>
            <person name="Jenkins J."/>
            <person name="Plott C."/>
            <person name="Lovell J."/>
            <person name="Lin Y.-M."/>
            <person name="Vaughn R."/>
            <person name="Liu B."/>
            <person name="Li W."/>
            <person name="Simpson S."/>
            <person name="Scheffler B."/>
            <person name="Saski C."/>
            <person name="Grover C."/>
            <person name="Hu G."/>
            <person name="Conover J."/>
            <person name="Carlson J."/>
            <person name="Shu S."/>
            <person name="Boston L."/>
            <person name="Williams M."/>
            <person name="Peterson D."/>
            <person name="Mcgee K."/>
            <person name="Jones D."/>
            <person name="Wendel J."/>
            <person name="Stelly D."/>
            <person name="Grimwood J."/>
            <person name="Schmutz J."/>
        </authorList>
    </citation>
    <scope>NUCLEOTIDE SEQUENCE [LARGE SCALE GENOMIC DNA]</scope>
    <source>
        <strain evidence="2">1808015.09</strain>
    </source>
</reference>
<dbReference type="AlphaFoldDB" id="A0A5D2FY69"/>
<organism evidence="2 3">
    <name type="scientific">Gossypium darwinii</name>
    <name type="common">Darwin's cotton</name>
    <name type="synonym">Gossypium barbadense var. darwinii</name>
    <dbReference type="NCBI Taxonomy" id="34276"/>
    <lineage>
        <taxon>Eukaryota</taxon>
        <taxon>Viridiplantae</taxon>
        <taxon>Streptophyta</taxon>
        <taxon>Embryophyta</taxon>
        <taxon>Tracheophyta</taxon>
        <taxon>Spermatophyta</taxon>
        <taxon>Magnoliopsida</taxon>
        <taxon>eudicotyledons</taxon>
        <taxon>Gunneridae</taxon>
        <taxon>Pentapetalae</taxon>
        <taxon>rosids</taxon>
        <taxon>malvids</taxon>
        <taxon>Malvales</taxon>
        <taxon>Malvaceae</taxon>
        <taxon>Malvoideae</taxon>
        <taxon>Gossypium</taxon>
    </lineage>
</organism>
<evidence type="ECO:0000259" key="1">
    <source>
        <dbReference type="Pfam" id="PF14392"/>
    </source>
</evidence>
<dbReference type="EMBL" id="CM017694">
    <property type="protein sequence ID" value="TYH10370.1"/>
    <property type="molecule type" value="Genomic_DNA"/>
</dbReference>
<proteinExistence type="predicted"/>
<name>A0A5D2FY69_GOSDA</name>
<keyword evidence="3" id="KW-1185">Reference proteome</keyword>
<accession>A0A5D2FY69</accession>
<evidence type="ECO:0000313" key="2">
    <source>
        <dbReference type="EMBL" id="TYH10370.1"/>
    </source>
</evidence>
<dbReference type="Proteomes" id="UP000323506">
    <property type="component" value="Chromosome A07"/>
</dbReference>
<dbReference type="InterPro" id="IPR025836">
    <property type="entry name" value="Zn_knuckle_CX2CX4HX4C"/>
</dbReference>